<feature type="region of interest" description="Disordered" evidence="7">
    <location>
        <begin position="1"/>
        <end position="48"/>
    </location>
</feature>
<name>A0A0M8MN59_9BASI</name>
<dbReference type="Proteomes" id="UP000037751">
    <property type="component" value="Unassembled WGS sequence"/>
</dbReference>
<dbReference type="PANTHER" id="PTHR12945">
    <property type="entry name" value="TRANSLATION INITIATION FACTOR EIF3-RELATED"/>
    <property type="match status" value="1"/>
</dbReference>
<dbReference type="GO" id="GO:0031515">
    <property type="term" value="C:tRNA (m1A) methyltransferase complex"/>
    <property type="evidence" value="ECO:0007669"/>
    <property type="project" value="InterPro"/>
</dbReference>
<protein>
    <recommendedName>
        <fullName evidence="3">tRNA (adenine(58)-N(1))-methyltransferase non-catalytic subunit TRM6</fullName>
    </recommendedName>
    <alternativeName>
        <fullName evidence="6">tRNA(m1A58)-methyltransferase subunit TRM6</fullName>
    </alternativeName>
</protein>
<evidence type="ECO:0000256" key="2">
    <source>
        <dbReference type="ARBA" id="ARBA00008320"/>
    </source>
</evidence>
<dbReference type="EMBL" id="LGAV01000006">
    <property type="protein sequence ID" value="KOS13467.1"/>
    <property type="molecule type" value="Genomic_DNA"/>
</dbReference>
<accession>A0A0M8MN59</accession>
<evidence type="ECO:0000256" key="3">
    <source>
        <dbReference type="ARBA" id="ARBA00021704"/>
    </source>
</evidence>
<comment type="caution">
    <text evidence="8">The sequence shown here is derived from an EMBL/GenBank/DDBJ whole genome shotgun (WGS) entry which is preliminary data.</text>
</comment>
<dbReference type="GO" id="GO:0030488">
    <property type="term" value="P:tRNA methylation"/>
    <property type="evidence" value="ECO:0007669"/>
    <property type="project" value="InterPro"/>
</dbReference>
<dbReference type="GO" id="GO:0005634">
    <property type="term" value="C:nucleus"/>
    <property type="evidence" value="ECO:0007669"/>
    <property type="project" value="UniProtKB-SubCell"/>
</dbReference>
<comment type="similarity">
    <text evidence="2">Belongs to the TRM6/GCD10 family.</text>
</comment>
<dbReference type="Pfam" id="PF04189">
    <property type="entry name" value="Gcd10p"/>
    <property type="match status" value="1"/>
</dbReference>
<dbReference type="PANTHER" id="PTHR12945:SF0">
    <property type="entry name" value="TRNA (ADENINE(58)-N(1))-METHYLTRANSFERASE NON-CATALYTIC SUBUNIT TRM6"/>
    <property type="match status" value="1"/>
</dbReference>
<dbReference type="STRING" id="77020.A0A0M8MN59"/>
<keyword evidence="9" id="KW-1185">Reference proteome</keyword>
<sequence length="457" mass="50736">MAEAGTIAPVPGDSSSTPQVHKSDYTENPPSETKVEEAPRKKTKYGQPPVLDNVKLRARTTFVPAGLQAFLRLPSGMVKQVTLERGKTVSIGKFGSFQADEIIGRPFGPTYEIKQDGSLEVMNQDVAEALVESEATNENIFDDGESQSLSYEDIKALKESGASGREIIQKQLEGNKSYELRTAYSQEKIMKRKESKHLKFFTPLPPDLFTVATYNFERSPEKVRGMRADALAQCLSFSNIQAGGKYLVVDNIGGLLVGAVLERMGGSGSVHLIHDADSPPALELMPHYNLTESHVQGVLRTMHWAATESRWTLPSHMAEELARVYATEREKNRARKKRAGIEDFLATRQQFFDGEFDSLIIASPYESYSMIHRLLPYLAGSANVVVHSPHLQPLVEVQARLRANPAFINVSITEPWLRRYQVLPARTHPDMTTSASGGYLLHAIRILDSDEDFSSST</sequence>
<dbReference type="AlphaFoldDB" id="A0A0M8MN59"/>
<keyword evidence="5" id="KW-0539">Nucleus</keyword>
<gene>
    <name evidence="8" type="ORF">Malapachy_0011</name>
</gene>
<evidence type="ECO:0000256" key="1">
    <source>
        <dbReference type="ARBA" id="ARBA00004123"/>
    </source>
</evidence>
<dbReference type="OrthoDB" id="10254665at2759"/>
<dbReference type="Gene3D" id="3.40.50.150">
    <property type="entry name" value="Vaccinia Virus protein VP39"/>
    <property type="match status" value="1"/>
</dbReference>
<feature type="compositionally biased region" description="Polar residues" evidence="7">
    <location>
        <begin position="13"/>
        <end position="31"/>
    </location>
</feature>
<evidence type="ECO:0000256" key="6">
    <source>
        <dbReference type="ARBA" id="ARBA00032319"/>
    </source>
</evidence>
<proteinExistence type="inferred from homology"/>
<dbReference type="InterPro" id="IPR017423">
    <property type="entry name" value="TRM6"/>
</dbReference>
<evidence type="ECO:0000256" key="4">
    <source>
        <dbReference type="ARBA" id="ARBA00022694"/>
    </source>
</evidence>
<keyword evidence="4" id="KW-0819">tRNA processing</keyword>
<comment type="subcellular location">
    <subcellularLocation>
        <location evidence="1">Nucleus</location>
    </subcellularLocation>
</comment>
<evidence type="ECO:0000256" key="7">
    <source>
        <dbReference type="SAM" id="MobiDB-lite"/>
    </source>
</evidence>
<organism evidence="8 9">
    <name type="scientific">Malassezia pachydermatis</name>
    <dbReference type="NCBI Taxonomy" id="77020"/>
    <lineage>
        <taxon>Eukaryota</taxon>
        <taxon>Fungi</taxon>
        <taxon>Dikarya</taxon>
        <taxon>Basidiomycota</taxon>
        <taxon>Ustilaginomycotina</taxon>
        <taxon>Malasseziomycetes</taxon>
        <taxon>Malasseziales</taxon>
        <taxon>Malasseziaceae</taxon>
        <taxon>Malassezia</taxon>
    </lineage>
</organism>
<evidence type="ECO:0000313" key="8">
    <source>
        <dbReference type="EMBL" id="KOS13467.1"/>
    </source>
</evidence>
<evidence type="ECO:0000313" key="9">
    <source>
        <dbReference type="Proteomes" id="UP000037751"/>
    </source>
</evidence>
<reference evidence="8 9" key="1">
    <citation type="submission" date="2015-07" db="EMBL/GenBank/DDBJ databases">
        <title>Draft Genome Sequence of Malassezia furfur CBS1878 and Malassezia pachydermatis CBS1879.</title>
        <authorList>
            <person name="Triana S."/>
            <person name="Ohm R."/>
            <person name="Gonzalez A."/>
            <person name="DeCock H."/>
            <person name="Restrepo S."/>
            <person name="Celis A."/>
        </authorList>
    </citation>
    <scope>NUCLEOTIDE SEQUENCE [LARGE SCALE GENOMIC DNA]</scope>
    <source>
        <strain evidence="8 9">CBS 1879</strain>
    </source>
</reference>
<dbReference type="InterPro" id="IPR029063">
    <property type="entry name" value="SAM-dependent_MTases_sf"/>
</dbReference>
<dbReference type="GeneID" id="28726420"/>
<dbReference type="SUPFAM" id="SSF53335">
    <property type="entry name" value="S-adenosyl-L-methionine-dependent methyltransferases"/>
    <property type="match status" value="1"/>
</dbReference>
<dbReference type="RefSeq" id="XP_017991099.1">
    <property type="nucleotide sequence ID" value="XM_018134545.1"/>
</dbReference>
<dbReference type="VEuPathDB" id="FungiDB:Malapachy_0011"/>
<evidence type="ECO:0000256" key="5">
    <source>
        <dbReference type="ARBA" id="ARBA00023242"/>
    </source>
</evidence>